<dbReference type="GO" id="GO:0006897">
    <property type="term" value="P:endocytosis"/>
    <property type="evidence" value="ECO:0007669"/>
    <property type="project" value="TreeGrafter"/>
</dbReference>
<protein>
    <recommendedName>
        <fullName evidence="5">Myosin motor domain-containing protein</fullName>
    </recommendedName>
</protein>
<sequence>MIQFQVRYLGLLENVRVRRAGFAYRITYERFLQRYKMLANETWPNPSKGSSRDNTNILLEKFNLHKDCVNGKTKLFIRNPRTVFKLEELRQQKIPEIVLILQKYWRGTLGRSRFKQIKQEKNLHLFFSDVEKRRDLGKNVEWPIAPSGFENFDKKLRKMHAIWRANKIIDRMPVVLKKSLAEKVAAFRAIGNKRLEWGYLRSWKGDYLNMVN</sequence>
<dbReference type="EMBL" id="UZAJ01007675">
    <property type="protein sequence ID" value="VDO50707.1"/>
    <property type="molecule type" value="Genomic_DNA"/>
</dbReference>
<organism evidence="6 7">
    <name type="scientific">Onchocerca flexuosa</name>
    <dbReference type="NCBI Taxonomy" id="387005"/>
    <lineage>
        <taxon>Eukaryota</taxon>
        <taxon>Metazoa</taxon>
        <taxon>Ecdysozoa</taxon>
        <taxon>Nematoda</taxon>
        <taxon>Chromadorea</taxon>
        <taxon>Rhabditida</taxon>
        <taxon>Spirurina</taxon>
        <taxon>Spiruromorpha</taxon>
        <taxon>Filarioidea</taxon>
        <taxon>Onchocercidae</taxon>
        <taxon>Onchocerca</taxon>
    </lineage>
</organism>
<keyword evidence="4" id="KW-0505">Motor protein</keyword>
<dbReference type="GO" id="GO:0005902">
    <property type="term" value="C:microvillus"/>
    <property type="evidence" value="ECO:0007669"/>
    <property type="project" value="TreeGrafter"/>
</dbReference>
<dbReference type="PROSITE" id="PS50096">
    <property type="entry name" value="IQ"/>
    <property type="match status" value="1"/>
</dbReference>
<keyword evidence="2" id="KW-0067">ATP-binding</keyword>
<dbReference type="GO" id="GO:0005524">
    <property type="term" value="F:ATP binding"/>
    <property type="evidence" value="ECO:0007669"/>
    <property type="project" value="UniProtKB-KW"/>
</dbReference>
<dbReference type="GO" id="GO:0016459">
    <property type="term" value="C:myosin complex"/>
    <property type="evidence" value="ECO:0007669"/>
    <property type="project" value="UniProtKB-KW"/>
</dbReference>
<evidence type="ECO:0000256" key="1">
    <source>
        <dbReference type="ARBA" id="ARBA00022741"/>
    </source>
</evidence>
<comment type="similarity">
    <text evidence="4">Belongs to the TRAFAC class myosin-kinesin ATPase superfamily. Myosin family.</text>
</comment>
<dbReference type="GO" id="GO:0051015">
    <property type="term" value="F:actin filament binding"/>
    <property type="evidence" value="ECO:0007669"/>
    <property type="project" value="TreeGrafter"/>
</dbReference>
<dbReference type="AlphaFoldDB" id="A0A3P7WUH7"/>
<keyword evidence="3 4" id="KW-0009">Actin-binding</keyword>
<proteinExistence type="inferred from homology"/>
<evidence type="ECO:0000256" key="3">
    <source>
        <dbReference type="ARBA" id="ARBA00023203"/>
    </source>
</evidence>
<keyword evidence="1" id="KW-0547">Nucleotide-binding</keyword>
<comment type="caution">
    <text evidence="4">Lacks conserved residue(s) required for the propagation of feature annotation.</text>
</comment>
<keyword evidence="7" id="KW-1185">Reference proteome</keyword>
<evidence type="ECO:0000313" key="6">
    <source>
        <dbReference type="EMBL" id="VDO50707.1"/>
    </source>
</evidence>
<evidence type="ECO:0000313" key="7">
    <source>
        <dbReference type="Proteomes" id="UP000267606"/>
    </source>
</evidence>
<dbReference type="GO" id="GO:0030048">
    <property type="term" value="P:actin filament-based movement"/>
    <property type="evidence" value="ECO:0007669"/>
    <property type="project" value="TreeGrafter"/>
</dbReference>
<evidence type="ECO:0000256" key="2">
    <source>
        <dbReference type="ARBA" id="ARBA00022840"/>
    </source>
</evidence>
<dbReference type="Pfam" id="PF00063">
    <property type="entry name" value="Myosin_head"/>
    <property type="match status" value="1"/>
</dbReference>
<dbReference type="Gene3D" id="1.20.5.4820">
    <property type="match status" value="1"/>
</dbReference>
<dbReference type="SUPFAM" id="SSF52540">
    <property type="entry name" value="P-loop containing nucleoside triphosphate hydrolases"/>
    <property type="match status" value="1"/>
</dbReference>
<keyword evidence="4" id="KW-0518">Myosin</keyword>
<dbReference type="PROSITE" id="PS51456">
    <property type="entry name" value="MYOSIN_MOTOR"/>
    <property type="match status" value="1"/>
</dbReference>
<dbReference type="GO" id="GO:0000146">
    <property type="term" value="F:microfilament motor activity"/>
    <property type="evidence" value="ECO:0007669"/>
    <property type="project" value="TreeGrafter"/>
</dbReference>
<dbReference type="PANTHER" id="PTHR13140:SF713">
    <property type="entry name" value="UNCONVENTIONAL MYOSIN ID"/>
    <property type="match status" value="1"/>
</dbReference>
<evidence type="ECO:0000259" key="5">
    <source>
        <dbReference type="PROSITE" id="PS51456"/>
    </source>
</evidence>
<gene>
    <name evidence="6" type="ORF">OFLC_LOCUS7376</name>
</gene>
<name>A0A3P7WUH7_9BILA</name>
<dbReference type="Proteomes" id="UP000267606">
    <property type="component" value="Unassembled WGS sequence"/>
</dbReference>
<dbReference type="GO" id="GO:0007015">
    <property type="term" value="P:actin filament organization"/>
    <property type="evidence" value="ECO:0007669"/>
    <property type="project" value="TreeGrafter"/>
</dbReference>
<dbReference type="InterPro" id="IPR001609">
    <property type="entry name" value="Myosin_head_motor_dom-like"/>
</dbReference>
<reference evidence="6 7" key="1">
    <citation type="submission" date="2018-11" db="EMBL/GenBank/DDBJ databases">
        <authorList>
            <consortium name="Pathogen Informatics"/>
        </authorList>
    </citation>
    <scope>NUCLEOTIDE SEQUENCE [LARGE SCALE GENOMIC DNA]</scope>
</reference>
<feature type="domain" description="Myosin motor" evidence="5">
    <location>
        <begin position="1"/>
        <end position="91"/>
    </location>
</feature>
<dbReference type="GO" id="GO:0005886">
    <property type="term" value="C:plasma membrane"/>
    <property type="evidence" value="ECO:0007669"/>
    <property type="project" value="TreeGrafter"/>
</dbReference>
<evidence type="ECO:0000256" key="4">
    <source>
        <dbReference type="PROSITE-ProRule" id="PRU00782"/>
    </source>
</evidence>
<accession>A0A3P7WUH7</accession>
<dbReference type="PANTHER" id="PTHR13140">
    <property type="entry name" value="MYOSIN"/>
    <property type="match status" value="1"/>
</dbReference>
<dbReference type="GO" id="GO:0005737">
    <property type="term" value="C:cytoplasm"/>
    <property type="evidence" value="ECO:0007669"/>
    <property type="project" value="TreeGrafter"/>
</dbReference>
<dbReference type="InterPro" id="IPR027417">
    <property type="entry name" value="P-loop_NTPase"/>
</dbReference>